<evidence type="ECO:0000313" key="1">
    <source>
        <dbReference type="EMBL" id="CAG5074051.1"/>
    </source>
</evidence>
<sequence length="135" mass="15326">MIPMVTIQTCDLNLYTVTETSVYSLPNLMNSMWPKVGIAMIKIFGTFRSTDRSCFVKPIKIDDPTLSGQEREGGVFIAIKRHIHADLIPIDDCNLELVFVKIKATLKPALIKLYHSFQRINIILLLLCTLNFNLT</sequence>
<dbReference type="Proteomes" id="UP000786811">
    <property type="component" value="Unassembled WGS sequence"/>
</dbReference>
<gene>
    <name evidence="1" type="ORF">HICCMSTLAB_LOCUS823</name>
</gene>
<organism evidence="1 2">
    <name type="scientific">Cotesia congregata</name>
    <name type="common">Parasitoid wasp</name>
    <name type="synonym">Apanteles congregatus</name>
    <dbReference type="NCBI Taxonomy" id="51543"/>
    <lineage>
        <taxon>Eukaryota</taxon>
        <taxon>Metazoa</taxon>
        <taxon>Ecdysozoa</taxon>
        <taxon>Arthropoda</taxon>
        <taxon>Hexapoda</taxon>
        <taxon>Insecta</taxon>
        <taxon>Pterygota</taxon>
        <taxon>Neoptera</taxon>
        <taxon>Endopterygota</taxon>
        <taxon>Hymenoptera</taxon>
        <taxon>Apocrita</taxon>
        <taxon>Ichneumonoidea</taxon>
        <taxon>Braconidae</taxon>
        <taxon>Microgastrinae</taxon>
        <taxon>Cotesia</taxon>
    </lineage>
</organism>
<dbReference type="AlphaFoldDB" id="A0A8J2EC23"/>
<reference evidence="1" key="1">
    <citation type="submission" date="2021-04" db="EMBL/GenBank/DDBJ databases">
        <authorList>
            <person name="Chebbi M.A.C M."/>
        </authorList>
    </citation>
    <scope>NUCLEOTIDE SEQUENCE</scope>
</reference>
<evidence type="ECO:0000313" key="2">
    <source>
        <dbReference type="Proteomes" id="UP000786811"/>
    </source>
</evidence>
<protein>
    <submittedName>
        <fullName evidence="1">Uncharacterized protein</fullName>
    </submittedName>
</protein>
<accession>A0A8J2EC23</accession>
<proteinExistence type="predicted"/>
<keyword evidence="2" id="KW-1185">Reference proteome</keyword>
<name>A0A8J2EC23_COTCN</name>
<comment type="caution">
    <text evidence="1">The sequence shown here is derived from an EMBL/GenBank/DDBJ whole genome shotgun (WGS) entry which is preliminary data.</text>
</comment>
<dbReference type="EMBL" id="CAJNRD030001114">
    <property type="protein sequence ID" value="CAG5074051.1"/>
    <property type="molecule type" value="Genomic_DNA"/>
</dbReference>